<evidence type="ECO:0000259" key="1">
    <source>
        <dbReference type="PROSITE" id="PS50181"/>
    </source>
</evidence>
<dbReference type="AGR" id="WB:WBGene00007162"/>
<keyword evidence="3" id="KW-1185">Reference proteome</keyword>
<dbReference type="KEGG" id="cel:CELE_B0391.5"/>
<dbReference type="PANTHER" id="PTHR23015">
    <property type="entry name" value="UNCHARACTERIZED C.ELEGANS PROTEIN"/>
    <property type="match status" value="1"/>
</dbReference>
<feature type="domain" description="F-box" evidence="1">
    <location>
        <begin position="69"/>
        <end position="121"/>
    </location>
</feature>
<dbReference type="InterPro" id="IPR002900">
    <property type="entry name" value="DUF38/FTH_CAE_spp"/>
</dbReference>
<dbReference type="HOGENOM" id="CLU_030831_3_2_1"/>
<dbReference type="RefSeq" id="NP_506881.1">
    <property type="nucleotide sequence ID" value="NM_074480.3"/>
</dbReference>
<dbReference type="PROSITE" id="PS50181">
    <property type="entry name" value="FBOX"/>
    <property type="match status" value="1"/>
</dbReference>
<dbReference type="WormBase" id="B0391.5">
    <property type="protein sequence ID" value="CE24769"/>
    <property type="gene ID" value="WBGene00007162"/>
    <property type="gene designation" value="fbxa-153"/>
</dbReference>
<dbReference type="InterPro" id="IPR036047">
    <property type="entry name" value="F-box-like_dom_sf"/>
</dbReference>
<dbReference type="Pfam" id="PF00646">
    <property type="entry name" value="F-box"/>
    <property type="match status" value="1"/>
</dbReference>
<dbReference type="SMART" id="SM00256">
    <property type="entry name" value="FBOX"/>
    <property type="match status" value="1"/>
</dbReference>
<dbReference type="SUPFAM" id="SSF81383">
    <property type="entry name" value="F-box domain"/>
    <property type="match status" value="1"/>
</dbReference>
<dbReference type="Pfam" id="PF01827">
    <property type="entry name" value="FTH"/>
    <property type="match status" value="1"/>
</dbReference>
<dbReference type="CDD" id="cd22150">
    <property type="entry name" value="F-box_CeFBXA-like"/>
    <property type="match status" value="1"/>
</dbReference>
<dbReference type="Pfam" id="PF17906">
    <property type="entry name" value="HTH_48"/>
    <property type="match status" value="1"/>
</dbReference>
<dbReference type="InParanoid" id="O62012"/>
<gene>
    <name evidence="2 4" type="primary">fbxa-153</name>
    <name evidence="4" type="ORF">B0391.5</name>
    <name evidence="2" type="ORF">CELE_B0391.5</name>
</gene>
<name>O62012_CAEEL</name>
<dbReference type="Proteomes" id="UP000001940">
    <property type="component" value="Chromosome V"/>
</dbReference>
<proteinExistence type="predicted"/>
<organism evidence="2 3">
    <name type="scientific">Caenorhabditis elegans</name>
    <dbReference type="NCBI Taxonomy" id="6239"/>
    <lineage>
        <taxon>Eukaryota</taxon>
        <taxon>Metazoa</taxon>
        <taxon>Ecdysozoa</taxon>
        <taxon>Nematoda</taxon>
        <taxon>Chromadorea</taxon>
        <taxon>Rhabditida</taxon>
        <taxon>Rhabditina</taxon>
        <taxon>Rhabditomorpha</taxon>
        <taxon>Rhabditoidea</taxon>
        <taxon>Rhabditidae</taxon>
        <taxon>Peloderinae</taxon>
        <taxon>Caenorhabditis</taxon>
    </lineage>
</organism>
<dbReference type="OrthoDB" id="5859751at2759"/>
<evidence type="ECO:0000313" key="3">
    <source>
        <dbReference type="Proteomes" id="UP000001940"/>
    </source>
</evidence>
<dbReference type="InterPro" id="IPR040161">
    <property type="entry name" value="FB224"/>
</dbReference>
<dbReference type="SMR" id="O62012"/>
<dbReference type="AlphaFoldDB" id="O62012"/>
<evidence type="ECO:0000313" key="2">
    <source>
        <dbReference type="EMBL" id="CAB03799.2"/>
    </source>
</evidence>
<dbReference type="PaxDb" id="6239-B0391.5"/>
<dbReference type="PANTHER" id="PTHR23015:SF4">
    <property type="entry name" value="DUF38 DOMAIN-CONTAINING PROTEIN-RELATED"/>
    <property type="match status" value="1"/>
</dbReference>
<accession>O62012</accession>
<evidence type="ECO:0000313" key="4">
    <source>
        <dbReference type="WormBase" id="B0391.5"/>
    </source>
</evidence>
<dbReference type="GeneID" id="181950"/>
<sequence>MTESVLDNPIFVRSCILYEALHRKPIDESYKNFCEKLGDDVMDYVDFEFWFYRFYGGNHDLNDDRMLEFKSLSDLPIEIFHRILNELDFRDRMILHKVSQTLRSVVGDFEVICHKEVSLRLCRDWSILNFSHHNVKYQRCDGGCMVKYEDVDKGVPLGDQLELALHDLSNSMKHPKLQLNSFAITFSSALEQDARKKVIETFHSWKWPRIRNFTFNGIHQSEIKTTLGCLNSEAIQTISLDVSRVSEDFVMNTGVYSLEQWKRAKSISICGDCKLSIPFANLAHLAGFEISLKSFTREYAVEIKNYLDNFPNKIQSGTFRSIITDPIEIGKVFNPDYALGSENSLDYNTSNFCYTIQCGPYSFRILRKADKQSIPVVM</sequence>
<dbReference type="InterPro" id="IPR001810">
    <property type="entry name" value="F-box_dom"/>
</dbReference>
<dbReference type="FunCoup" id="O62012">
    <property type="interactions" value="5"/>
</dbReference>
<dbReference type="InterPro" id="IPR041426">
    <property type="entry name" value="Mos1_HTH"/>
</dbReference>
<dbReference type="PeptideAtlas" id="O62012"/>
<dbReference type="PhylomeDB" id="O62012"/>
<reference evidence="2 3" key="1">
    <citation type="journal article" date="1998" name="Science">
        <title>Genome sequence of the nematode C. elegans: a platform for investigating biology.</title>
        <authorList>
            <consortium name="The C. elegans sequencing consortium"/>
            <person name="Sulson J.E."/>
            <person name="Waterston R."/>
        </authorList>
    </citation>
    <scope>NUCLEOTIDE SEQUENCE [LARGE SCALE GENOMIC DNA]</scope>
    <source>
        <strain evidence="2 3">Bristol N2</strain>
    </source>
</reference>
<dbReference type="PIR" id="T18728">
    <property type="entry name" value="T18728"/>
</dbReference>
<dbReference type="eggNOG" id="ENOG502TJHM">
    <property type="taxonomic scope" value="Eukaryota"/>
</dbReference>
<dbReference type="EMBL" id="BX284605">
    <property type="protein sequence ID" value="CAB03799.2"/>
    <property type="molecule type" value="Genomic_DNA"/>
</dbReference>
<protein>
    <submittedName>
        <fullName evidence="2">F-box domain-containing protein</fullName>
    </submittedName>
</protein>
<dbReference type="OMA" id="SNITRCH"/>
<dbReference type="CTD" id="181950"/>
<dbReference type="UCSC" id="B0391.5">
    <property type="organism name" value="c. elegans"/>
</dbReference>
<dbReference type="Bgee" id="WBGene00007162">
    <property type="expression patterns" value="Expressed in pharyngeal muscle cell (C elegans) and 4 other cell types or tissues"/>
</dbReference>